<feature type="signal peptide" evidence="1">
    <location>
        <begin position="1"/>
        <end position="19"/>
    </location>
</feature>
<feature type="domain" description="Outer membrane protein beta-barrel" evidence="2">
    <location>
        <begin position="21"/>
        <end position="184"/>
    </location>
</feature>
<dbReference type="Pfam" id="PF13568">
    <property type="entry name" value="OMP_b-brl_2"/>
    <property type="match status" value="1"/>
</dbReference>
<evidence type="ECO:0000313" key="3">
    <source>
        <dbReference type="EMBL" id="HIU38751.1"/>
    </source>
</evidence>
<organism evidence="3 4">
    <name type="scientific">Candidatus Limisoma intestinavium</name>
    <dbReference type="NCBI Taxonomy" id="2840856"/>
    <lineage>
        <taxon>Bacteria</taxon>
        <taxon>Pseudomonadati</taxon>
        <taxon>Bacteroidota</taxon>
        <taxon>Bacteroidia</taxon>
        <taxon>Bacteroidales</taxon>
        <taxon>Candidatus Limisoma</taxon>
    </lineage>
</organism>
<comment type="caution">
    <text evidence="3">The sequence shown here is derived from an EMBL/GenBank/DDBJ whole genome shotgun (WGS) entry which is preliminary data.</text>
</comment>
<keyword evidence="1" id="KW-0732">Signal</keyword>
<sequence>MKRIFVTFCAAIVTFAAVSADLNFGIKLGASVSSVKNQDVEGPVDASEFDSRRPFLDDYVVNFVGGVAAKIDLWKGFGIDPEVLFQQVSGKIDFRSVSSHKEFSKANYRSFNIAIPVLLRYRLDLPGRFAPFVGTGPVVSFRLQNSYSYAIDPALVQFDWRVAAGVMINKKTEIALSYNIGLNNYAKYAEDVMPDISNRVSYLGLTVGYLF</sequence>
<accession>A0A9D1ILH6</accession>
<dbReference type="InterPro" id="IPR025665">
    <property type="entry name" value="Beta-barrel_OMP_2"/>
</dbReference>
<name>A0A9D1ILH6_9BACT</name>
<dbReference type="Proteomes" id="UP000824076">
    <property type="component" value="Unassembled WGS sequence"/>
</dbReference>
<gene>
    <name evidence="3" type="ORF">IAD18_03670</name>
</gene>
<protein>
    <submittedName>
        <fullName evidence="3">PorT family protein</fullName>
    </submittedName>
</protein>
<dbReference type="AlphaFoldDB" id="A0A9D1ILH6"/>
<evidence type="ECO:0000259" key="2">
    <source>
        <dbReference type="Pfam" id="PF13568"/>
    </source>
</evidence>
<evidence type="ECO:0000313" key="4">
    <source>
        <dbReference type="Proteomes" id="UP000824076"/>
    </source>
</evidence>
<proteinExistence type="predicted"/>
<reference evidence="3" key="1">
    <citation type="submission" date="2020-10" db="EMBL/GenBank/DDBJ databases">
        <authorList>
            <person name="Gilroy R."/>
        </authorList>
    </citation>
    <scope>NUCLEOTIDE SEQUENCE</scope>
    <source>
        <strain evidence="3">17073</strain>
    </source>
</reference>
<feature type="chain" id="PRO_5038932797" evidence="1">
    <location>
        <begin position="20"/>
        <end position="211"/>
    </location>
</feature>
<evidence type="ECO:0000256" key="1">
    <source>
        <dbReference type="SAM" id="SignalP"/>
    </source>
</evidence>
<dbReference type="EMBL" id="DVMS01000105">
    <property type="protein sequence ID" value="HIU38751.1"/>
    <property type="molecule type" value="Genomic_DNA"/>
</dbReference>
<reference evidence="3" key="2">
    <citation type="journal article" date="2021" name="PeerJ">
        <title>Extensive microbial diversity within the chicken gut microbiome revealed by metagenomics and culture.</title>
        <authorList>
            <person name="Gilroy R."/>
            <person name="Ravi A."/>
            <person name="Getino M."/>
            <person name="Pursley I."/>
            <person name="Horton D.L."/>
            <person name="Alikhan N.F."/>
            <person name="Baker D."/>
            <person name="Gharbi K."/>
            <person name="Hall N."/>
            <person name="Watson M."/>
            <person name="Adriaenssens E.M."/>
            <person name="Foster-Nyarko E."/>
            <person name="Jarju S."/>
            <person name="Secka A."/>
            <person name="Antonio M."/>
            <person name="Oren A."/>
            <person name="Chaudhuri R.R."/>
            <person name="La Ragione R."/>
            <person name="Hildebrand F."/>
            <person name="Pallen M.J."/>
        </authorList>
    </citation>
    <scope>NUCLEOTIDE SEQUENCE</scope>
    <source>
        <strain evidence="3">17073</strain>
    </source>
</reference>